<dbReference type="Pfam" id="PF00534">
    <property type="entry name" value="Glycos_transf_1"/>
    <property type="match status" value="1"/>
</dbReference>
<dbReference type="AlphaFoldDB" id="A0A7X9XJ78"/>
<feature type="domain" description="Glycosyl transferase family 1" evidence="2">
    <location>
        <begin position="214"/>
        <end position="372"/>
    </location>
</feature>
<proteinExistence type="predicted"/>
<protein>
    <submittedName>
        <fullName evidence="3">Glycosyltransferase family 4 protein</fullName>
    </submittedName>
</protein>
<dbReference type="EMBL" id="JABAGL010000020">
    <property type="protein sequence ID" value="NME87199.1"/>
    <property type="molecule type" value="Genomic_DNA"/>
</dbReference>
<dbReference type="SUPFAM" id="SSF53756">
    <property type="entry name" value="UDP-Glycosyltransferase/glycogen phosphorylase"/>
    <property type="match status" value="1"/>
</dbReference>
<reference evidence="3 4" key="1">
    <citation type="submission" date="2020-04" db="EMBL/GenBank/DDBJ databases">
        <authorList>
            <person name="Hitch T.C.A."/>
            <person name="Wylensek D."/>
            <person name="Clavel T."/>
        </authorList>
    </citation>
    <scope>NUCLEOTIDE SEQUENCE [LARGE SCALE GENOMIC DNA]</scope>
    <source>
        <strain evidence="3 4">WCA3-601-WT-5E</strain>
    </source>
</reference>
<dbReference type="PANTHER" id="PTHR46401">
    <property type="entry name" value="GLYCOSYLTRANSFERASE WBBK-RELATED"/>
    <property type="match status" value="1"/>
</dbReference>
<evidence type="ECO:0000259" key="2">
    <source>
        <dbReference type="Pfam" id="PF00534"/>
    </source>
</evidence>
<dbReference type="PANTHER" id="PTHR46401:SF2">
    <property type="entry name" value="GLYCOSYLTRANSFERASE WBBK-RELATED"/>
    <property type="match status" value="1"/>
</dbReference>
<evidence type="ECO:0000313" key="4">
    <source>
        <dbReference type="Proteomes" id="UP000520291"/>
    </source>
</evidence>
<dbReference type="CDD" id="cd03794">
    <property type="entry name" value="GT4_WbuB-like"/>
    <property type="match status" value="1"/>
</dbReference>
<organism evidence="3 4">
    <name type="scientific">Bacteroides eggerthii</name>
    <dbReference type="NCBI Taxonomy" id="28111"/>
    <lineage>
        <taxon>Bacteria</taxon>
        <taxon>Pseudomonadati</taxon>
        <taxon>Bacteroidota</taxon>
        <taxon>Bacteroidia</taxon>
        <taxon>Bacteroidales</taxon>
        <taxon>Bacteroidaceae</taxon>
        <taxon>Bacteroides</taxon>
    </lineage>
</organism>
<comment type="caution">
    <text evidence="3">The sequence shown here is derived from an EMBL/GenBank/DDBJ whole genome shotgun (WGS) entry which is preliminary data.</text>
</comment>
<keyword evidence="1 3" id="KW-0808">Transferase</keyword>
<evidence type="ECO:0000313" key="3">
    <source>
        <dbReference type="EMBL" id="NME87199.1"/>
    </source>
</evidence>
<dbReference type="Gene3D" id="3.40.50.2000">
    <property type="entry name" value="Glycogen Phosphorylase B"/>
    <property type="match status" value="2"/>
</dbReference>
<name>A0A7X9XJ78_9BACE</name>
<evidence type="ECO:0000256" key="1">
    <source>
        <dbReference type="ARBA" id="ARBA00022679"/>
    </source>
</evidence>
<dbReference type="GO" id="GO:0016757">
    <property type="term" value="F:glycosyltransferase activity"/>
    <property type="evidence" value="ECO:0007669"/>
    <property type="project" value="InterPro"/>
</dbReference>
<dbReference type="GO" id="GO:0009103">
    <property type="term" value="P:lipopolysaccharide biosynthetic process"/>
    <property type="evidence" value="ECO:0007669"/>
    <property type="project" value="TreeGrafter"/>
</dbReference>
<dbReference type="RefSeq" id="WP_168947964.1">
    <property type="nucleotide sequence ID" value="NZ_JABAGL010000020.1"/>
</dbReference>
<gene>
    <name evidence="3" type="ORF">HF841_14420</name>
</gene>
<dbReference type="Proteomes" id="UP000520291">
    <property type="component" value="Unassembled WGS sequence"/>
</dbReference>
<dbReference type="InterPro" id="IPR001296">
    <property type="entry name" value="Glyco_trans_1"/>
</dbReference>
<accession>A0A7X9XJ78</accession>
<sequence length="403" mass="46530">MNILFLTMARFTSVEDRGIYTDLMRKFRDSGHGIYIVTPIERRLNHQTNLSEKEGIYLLGVRTLNVQKSSAIEKGVGQLFMEFLYERAIKKYFRDINFDLILYSTPPVTFSNVINYCKKVNPKAMTYLLLKDIFPQNAVDMKMMKKTGVKGLLYNFFRRKEKRLYSLSDYIGCMSPANVRYIIANNPEINPNKVEIAPNSIELKRDIISCDKLAIRCKYGLPVNKPILIYGGNLGKPQGIPFLIECLNVNKTREDCHFVIIGNGTEYNKLDDWMQNTKPANVSLFTRLPKEDYDMLVCSCDVGLIFLDYRFTIPNYPSRLLSYLENKMPIIACTDKNCDTGTIAEEFGYGLYCPSNNVELFTSCISKILSMDIKMMGEKGYLFLKKNYLVEHTYNTIIRHCYV</sequence>